<dbReference type="Proteomes" id="UP000054166">
    <property type="component" value="Unassembled WGS sequence"/>
</dbReference>
<reference evidence="3" key="2">
    <citation type="submission" date="2015-01" db="EMBL/GenBank/DDBJ databases">
        <title>Evolutionary Origins and Diversification of the Mycorrhizal Mutualists.</title>
        <authorList>
            <consortium name="DOE Joint Genome Institute"/>
            <consortium name="Mycorrhizal Genomics Consortium"/>
            <person name="Kohler A."/>
            <person name="Kuo A."/>
            <person name="Nagy L.G."/>
            <person name="Floudas D."/>
            <person name="Copeland A."/>
            <person name="Barry K.W."/>
            <person name="Cichocki N."/>
            <person name="Veneault-Fourrey C."/>
            <person name="LaButti K."/>
            <person name="Lindquist E.A."/>
            <person name="Lipzen A."/>
            <person name="Lundell T."/>
            <person name="Morin E."/>
            <person name="Murat C."/>
            <person name="Riley R."/>
            <person name="Ohm R."/>
            <person name="Sun H."/>
            <person name="Tunlid A."/>
            <person name="Henrissat B."/>
            <person name="Grigoriev I.V."/>
            <person name="Hibbett D.S."/>
            <person name="Martin F."/>
        </authorList>
    </citation>
    <scope>NUCLEOTIDE SEQUENCE [LARGE SCALE GENOMIC DNA]</scope>
    <source>
        <strain evidence="3">F 1598</strain>
    </source>
</reference>
<gene>
    <name evidence="2" type="ORF">PILCRDRAFT_701580</name>
</gene>
<proteinExistence type="predicted"/>
<feature type="compositionally biased region" description="Polar residues" evidence="1">
    <location>
        <begin position="8"/>
        <end position="24"/>
    </location>
</feature>
<organism evidence="2 3">
    <name type="scientific">Piloderma croceum (strain F 1598)</name>
    <dbReference type="NCBI Taxonomy" id="765440"/>
    <lineage>
        <taxon>Eukaryota</taxon>
        <taxon>Fungi</taxon>
        <taxon>Dikarya</taxon>
        <taxon>Basidiomycota</taxon>
        <taxon>Agaricomycotina</taxon>
        <taxon>Agaricomycetes</taxon>
        <taxon>Agaricomycetidae</taxon>
        <taxon>Atheliales</taxon>
        <taxon>Atheliaceae</taxon>
        <taxon>Piloderma</taxon>
    </lineage>
</organism>
<evidence type="ECO:0000313" key="2">
    <source>
        <dbReference type="EMBL" id="KIM74557.1"/>
    </source>
</evidence>
<keyword evidence="3" id="KW-1185">Reference proteome</keyword>
<dbReference type="HOGENOM" id="CLU_1845861_0_0_1"/>
<feature type="region of interest" description="Disordered" evidence="1">
    <location>
        <begin position="1"/>
        <end position="24"/>
    </location>
</feature>
<dbReference type="AlphaFoldDB" id="A0A0C3BB62"/>
<name>A0A0C3BB62_PILCF</name>
<protein>
    <submittedName>
        <fullName evidence="2">Uncharacterized protein</fullName>
    </submittedName>
</protein>
<evidence type="ECO:0000313" key="3">
    <source>
        <dbReference type="Proteomes" id="UP000054166"/>
    </source>
</evidence>
<sequence>MCGPTRMTRVSAQNGRNDISTSKANLKLKTQTAPVNDSAQKLKSDNTHLKQLKFEVVYVVSEQDPTSMLRPPRPNNTSTNNTPRTNNIPTNLLLLHPFLCLELVGILRRRMEVPTFRSHNFVRLLEKKSHRAGAILDNP</sequence>
<accession>A0A0C3BB62</accession>
<evidence type="ECO:0000256" key="1">
    <source>
        <dbReference type="SAM" id="MobiDB-lite"/>
    </source>
</evidence>
<reference evidence="2 3" key="1">
    <citation type="submission" date="2014-04" db="EMBL/GenBank/DDBJ databases">
        <authorList>
            <consortium name="DOE Joint Genome Institute"/>
            <person name="Kuo A."/>
            <person name="Tarkka M."/>
            <person name="Buscot F."/>
            <person name="Kohler A."/>
            <person name="Nagy L.G."/>
            <person name="Floudas D."/>
            <person name="Copeland A."/>
            <person name="Barry K.W."/>
            <person name="Cichocki N."/>
            <person name="Veneault-Fourrey C."/>
            <person name="LaButti K."/>
            <person name="Lindquist E.A."/>
            <person name="Lipzen A."/>
            <person name="Lundell T."/>
            <person name="Morin E."/>
            <person name="Murat C."/>
            <person name="Sun H."/>
            <person name="Tunlid A."/>
            <person name="Henrissat B."/>
            <person name="Grigoriev I.V."/>
            <person name="Hibbett D.S."/>
            <person name="Martin F."/>
            <person name="Nordberg H.P."/>
            <person name="Cantor M.N."/>
            <person name="Hua S.X."/>
        </authorList>
    </citation>
    <scope>NUCLEOTIDE SEQUENCE [LARGE SCALE GENOMIC DNA]</scope>
    <source>
        <strain evidence="2 3">F 1598</strain>
    </source>
</reference>
<feature type="compositionally biased region" description="Low complexity" evidence="1">
    <location>
        <begin position="75"/>
        <end position="85"/>
    </location>
</feature>
<dbReference type="EMBL" id="KN833059">
    <property type="protein sequence ID" value="KIM74557.1"/>
    <property type="molecule type" value="Genomic_DNA"/>
</dbReference>
<dbReference type="InParanoid" id="A0A0C3BB62"/>
<feature type="region of interest" description="Disordered" evidence="1">
    <location>
        <begin position="63"/>
        <end position="85"/>
    </location>
</feature>